<dbReference type="AlphaFoldDB" id="A0A1K2HDE4"/>
<organism evidence="3 4">
    <name type="scientific">Pseudolactococcus chungangensis CAU 28 = DSM 22330</name>
    <dbReference type="NCBI Taxonomy" id="1122154"/>
    <lineage>
        <taxon>Bacteria</taxon>
        <taxon>Bacillati</taxon>
        <taxon>Bacillota</taxon>
        <taxon>Bacilli</taxon>
        <taxon>Lactobacillales</taxon>
        <taxon>Streptococcaceae</taxon>
        <taxon>Pseudolactococcus</taxon>
    </lineage>
</organism>
<keyword evidence="1" id="KW-0812">Transmembrane</keyword>
<reference evidence="3 4" key="2">
    <citation type="submission" date="2016-11" db="EMBL/GenBank/DDBJ databases">
        <authorList>
            <person name="Jaros S."/>
            <person name="Januszkiewicz K."/>
            <person name="Wedrychowicz H."/>
        </authorList>
    </citation>
    <scope>NUCLEOTIDE SEQUENCE [LARGE SCALE GENOMIC DNA]</scope>
    <source>
        <strain evidence="3 4">DSM 22330</strain>
    </source>
</reference>
<keyword evidence="1" id="KW-0472">Membrane</keyword>
<dbReference type="InterPro" id="IPR022121">
    <property type="entry name" value="Peptidase_M73_camelysin"/>
</dbReference>
<dbReference type="EMBL" id="JXJT01000013">
    <property type="protein sequence ID" value="PCS02727.1"/>
    <property type="molecule type" value="Genomic_DNA"/>
</dbReference>
<evidence type="ECO:0000256" key="1">
    <source>
        <dbReference type="SAM" id="Phobius"/>
    </source>
</evidence>
<evidence type="ECO:0000313" key="5">
    <source>
        <dbReference type="Proteomes" id="UP000218979"/>
    </source>
</evidence>
<accession>A0A1K2HDE4</accession>
<dbReference type="EMBL" id="FPKS01000006">
    <property type="protein sequence ID" value="SFZ74798.1"/>
    <property type="molecule type" value="Genomic_DNA"/>
</dbReference>
<proteinExistence type="predicted"/>
<sequence length="243" mass="26003">MTHAQEKHNKRKVVLIIATILVAIGIITGGISAFFSDFVTGNSTITAGTLDLVQGTDTITQNGTDITNIGNNNKIVENFNPGDVVTVSVPVTNSGSKSAYLRGKFELTGTAFTNASAAADFTKDFSVFKGTLTQAEAETQNGTTTDLAQDATNVTWDGTAKSLTWVDPTSEIINGNSAKADFETETGGADKRTLTYTIYFKKSGKNEWQDKTVALSYAAQAIQYRNNTTADWTDLTTTEVTNP</sequence>
<evidence type="ECO:0000313" key="2">
    <source>
        <dbReference type="EMBL" id="PCS02727.1"/>
    </source>
</evidence>
<dbReference type="Proteomes" id="UP000185655">
    <property type="component" value="Unassembled WGS sequence"/>
</dbReference>
<dbReference type="Pfam" id="PF12389">
    <property type="entry name" value="Peptidase_M73"/>
    <property type="match status" value="1"/>
</dbReference>
<feature type="transmembrane region" description="Helical" evidence="1">
    <location>
        <begin position="12"/>
        <end position="35"/>
    </location>
</feature>
<evidence type="ECO:0000313" key="3">
    <source>
        <dbReference type="EMBL" id="SFZ74798.1"/>
    </source>
</evidence>
<gene>
    <name evidence="2" type="ORF">RR45_GL000436</name>
    <name evidence="3" type="ORF">SAMN02746068_01358</name>
</gene>
<evidence type="ECO:0000313" key="4">
    <source>
        <dbReference type="Proteomes" id="UP000185655"/>
    </source>
</evidence>
<dbReference type="RefSeq" id="WP_031366033.1">
    <property type="nucleotide sequence ID" value="NZ_FPKS01000006.1"/>
</dbReference>
<protein>
    <submittedName>
        <fullName evidence="3">Camelysin metallo-endopeptidase</fullName>
    </submittedName>
</protein>
<keyword evidence="5" id="KW-1185">Reference proteome</keyword>
<reference evidence="2 5" key="1">
    <citation type="submission" date="2014-12" db="EMBL/GenBank/DDBJ databases">
        <title>Draft genome sequences of 10 type strains of Lactococcus.</title>
        <authorList>
            <person name="Sun Z."/>
            <person name="Zhong Z."/>
            <person name="Liu W."/>
            <person name="Zhang W."/>
            <person name="Zhang H."/>
        </authorList>
    </citation>
    <scope>NUCLEOTIDE SEQUENCE [LARGE SCALE GENOMIC DNA]</scope>
    <source>
        <strain evidence="2 5">DSM 22330</strain>
    </source>
</reference>
<dbReference type="STRING" id="1122154.SAMN02746068_01358"/>
<dbReference type="Proteomes" id="UP000218979">
    <property type="component" value="Unassembled WGS sequence"/>
</dbReference>
<name>A0A1K2HDE4_9LACT</name>
<keyword evidence="1" id="KW-1133">Transmembrane helix</keyword>